<organism evidence="1 2">
    <name type="scientific">Eumeta variegata</name>
    <name type="common">Bagworm moth</name>
    <name type="synonym">Eumeta japonica</name>
    <dbReference type="NCBI Taxonomy" id="151549"/>
    <lineage>
        <taxon>Eukaryota</taxon>
        <taxon>Metazoa</taxon>
        <taxon>Ecdysozoa</taxon>
        <taxon>Arthropoda</taxon>
        <taxon>Hexapoda</taxon>
        <taxon>Insecta</taxon>
        <taxon>Pterygota</taxon>
        <taxon>Neoptera</taxon>
        <taxon>Endopterygota</taxon>
        <taxon>Lepidoptera</taxon>
        <taxon>Glossata</taxon>
        <taxon>Ditrysia</taxon>
        <taxon>Tineoidea</taxon>
        <taxon>Psychidae</taxon>
        <taxon>Oiketicinae</taxon>
        <taxon>Eumeta</taxon>
    </lineage>
</organism>
<comment type="caution">
    <text evidence="1">The sequence shown here is derived from an EMBL/GenBank/DDBJ whole genome shotgun (WGS) entry which is preliminary data.</text>
</comment>
<dbReference type="AlphaFoldDB" id="A0A4C2A3S7"/>
<reference evidence="1 2" key="1">
    <citation type="journal article" date="2019" name="Commun. Biol.">
        <title>The bagworm genome reveals a unique fibroin gene that provides high tensile strength.</title>
        <authorList>
            <person name="Kono N."/>
            <person name="Nakamura H."/>
            <person name="Ohtoshi R."/>
            <person name="Tomita M."/>
            <person name="Numata K."/>
            <person name="Arakawa K."/>
        </authorList>
    </citation>
    <scope>NUCLEOTIDE SEQUENCE [LARGE SCALE GENOMIC DNA]</scope>
</reference>
<dbReference type="EMBL" id="BGZK01002656">
    <property type="protein sequence ID" value="GBP95601.1"/>
    <property type="molecule type" value="Genomic_DNA"/>
</dbReference>
<gene>
    <name evidence="1" type="ORF">EVAR_60101_1</name>
</gene>
<proteinExistence type="predicted"/>
<dbReference type="Proteomes" id="UP000299102">
    <property type="component" value="Unassembled WGS sequence"/>
</dbReference>
<protein>
    <submittedName>
        <fullName evidence="1">Uncharacterized protein</fullName>
    </submittedName>
</protein>
<evidence type="ECO:0000313" key="1">
    <source>
        <dbReference type="EMBL" id="GBP95601.1"/>
    </source>
</evidence>
<evidence type="ECO:0000313" key="2">
    <source>
        <dbReference type="Proteomes" id="UP000299102"/>
    </source>
</evidence>
<accession>A0A4C2A3S7</accession>
<keyword evidence="2" id="KW-1185">Reference proteome</keyword>
<sequence>MREDDSFDICVLVDPNLQGLEIQVAGSPWRCGLILFKSRSFDERTTVLSFSNQSRSIAPPRGLEVAQTRDSIWL</sequence>
<name>A0A4C2A3S7_EUMVA</name>